<proteinExistence type="predicted"/>
<protein>
    <submittedName>
        <fullName evidence="1">Uncharacterized protein</fullName>
    </submittedName>
</protein>
<dbReference type="RefSeq" id="WP_095723236.1">
    <property type="nucleotide sequence ID" value="NZ_NTFS01000237.1"/>
</dbReference>
<evidence type="ECO:0000313" key="2">
    <source>
        <dbReference type="Proteomes" id="UP000218238"/>
    </source>
</evidence>
<comment type="caution">
    <text evidence="1">The sequence shown here is derived from an EMBL/GenBank/DDBJ whole genome shotgun (WGS) entry which is preliminary data.</text>
</comment>
<accession>A0A2A2TFE0</accession>
<dbReference type="EMBL" id="NTFS01000237">
    <property type="protein sequence ID" value="PAX52452.1"/>
    <property type="molecule type" value="Genomic_DNA"/>
</dbReference>
<reference evidence="1 2" key="1">
    <citation type="submission" date="2017-08" db="EMBL/GenBank/DDBJ databases">
        <title>Draft genome sequence of filamentous cyanobacterium Calothrix elsteri CCALA 953.</title>
        <authorList>
            <person name="Gagunashvili A.N."/>
            <person name="Elster J."/>
            <person name="Andresson O.S."/>
        </authorList>
    </citation>
    <scope>NUCLEOTIDE SEQUENCE [LARGE SCALE GENOMIC DNA]</scope>
    <source>
        <strain evidence="1 2">CCALA 953</strain>
    </source>
</reference>
<sequence length="66" mass="7582">MAGIFLKLPAGNQKEENNHQIWRSINKPRIPVEKINMGNEGHTQVRKKCDRSSSLLLINTCMTEFD</sequence>
<dbReference type="AlphaFoldDB" id="A0A2A2TFE0"/>
<name>A0A2A2TFE0_9CYAN</name>
<keyword evidence="2" id="KW-1185">Reference proteome</keyword>
<evidence type="ECO:0000313" key="1">
    <source>
        <dbReference type="EMBL" id="PAX52452.1"/>
    </source>
</evidence>
<organism evidence="1 2">
    <name type="scientific">Brunnivagina elsteri CCALA 953</name>
    <dbReference type="NCBI Taxonomy" id="987040"/>
    <lineage>
        <taxon>Bacteria</taxon>
        <taxon>Bacillati</taxon>
        <taxon>Cyanobacteriota</taxon>
        <taxon>Cyanophyceae</taxon>
        <taxon>Nostocales</taxon>
        <taxon>Calotrichaceae</taxon>
        <taxon>Brunnivagina</taxon>
    </lineage>
</organism>
<gene>
    <name evidence="1" type="ORF">CK510_19245</name>
</gene>
<dbReference type="Proteomes" id="UP000218238">
    <property type="component" value="Unassembled WGS sequence"/>
</dbReference>